<dbReference type="EMBL" id="CP057906">
    <property type="protein sequence ID" value="QMO38862.1"/>
    <property type="molecule type" value="Genomic_DNA"/>
</dbReference>
<dbReference type="AlphaFoldDB" id="A0A7D7H173"/>
<evidence type="ECO:0000313" key="5">
    <source>
        <dbReference type="Proteomes" id="UP000514754"/>
    </source>
</evidence>
<dbReference type="PANTHER" id="PTHR43179">
    <property type="entry name" value="RHAMNOSYLTRANSFERASE WBBL"/>
    <property type="match status" value="1"/>
</dbReference>
<keyword evidence="2" id="KW-0328">Glycosyltransferase</keyword>
<name>A0A7D7H173_ECOLX</name>
<evidence type="ECO:0008006" key="6">
    <source>
        <dbReference type="Google" id="ProtNLM"/>
    </source>
</evidence>
<reference evidence="4 5" key="1">
    <citation type="submission" date="2020-06" db="EMBL/GenBank/DDBJ databases">
        <title>REHAB project genomes.</title>
        <authorList>
            <person name="Shaw L.P."/>
        </authorList>
    </citation>
    <scope>NUCLEOTIDE SEQUENCE [LARGE SCALE GENOMIC DNA]</scope>
    <source>
        <strain evidence="4 5">RHB10-C12</strain>
    </source>
</reference>
<dbReference type="Gene3D" id="3.90.550.10">
    <property type="entry name" value="Spore Coat Polysaccharide Biosynthesis Protein SpsA, Chain A"/>
    <property type="match status" value="1"/>
</dbReference>
<organism evidence="4 5">
    <name type="scientific">Escherichia coli</name>
    <dbReference type="NCBI Taxonomy" id="562"/>
    <lineage>
        <taxon>Bacteria</taxon>
        <taxon>Pseudomonadati</taxon>
        <taxon>Pseudomonadota</taxon>
        <taxon>Gammaproteobacteria</taxon>
        <taxon>Enterobacterales</taxon>
        <taxon>Enterobacteriaceae</taxon>
        <taxon>Escherichia</taxon>
    </lineage>
</organism>
<dbReference type="InterPro" id="IPR029044">
    <property type="entry name" value="Nucleotide-diphossugar_trans"/>
</dbReference>
<evidence type="ECO:0000256" key="1">
    <source>
        <dbReference type="ARBA" id="ARBA00006739"/>
    </source>
</evidence>
<evidence type="ECO:0000256" key="2">
    <source>
        <dbReference type="ARBA" id="ARBA00022676"/>
    </source>
</evidence>
<accession>A0A7D7H173</accession>
<keyword evidence="3" id="KW-0808">Transferase</keyword>
<proteinExistence type="inferred from homology"/>
<sequence>MKKIFIIYVNYHSSEYILSSISNINKQKSDIVQLTVIIVDNSGEFINGSLCSEYNNIVILNNGRNIGYCGGNNLAYSYIIKNELKGDILICNPDTFFNISSLEKIIQQVEVWGIYTLPAYDTSGNLLYTKVMLKGLLQKISKKSNNTNFTDTDYCPGSFIYFKRDDSNHLSSLFDEDFFMYWEEVDLSLKIKKMNGKCCFVNNAGNIVRADNKDGWLNKAIYYYLRNAFLIKTKHSDVINSWDLFIFMIKSLAVFSIKAMVCRNEKMFKNMFLGVRDGLKNKFGKN</sequence>
<evidence type="ECO:0000256" key="3">
    <source>
        <dbReference type="ARBA" id="ARBA00022679"/>
    </source>
</evidence>
<protein>
    <recommendedName>
        <fullName evidence="6">Glycosyltransferase family 2 protein</fullName>
    </recommendedName>
</protein>
<dbReference type="SUPFAM" id="SSF53448">
    <property type="entry name" value="Nucleotide-diphospho-sugar transferases"/>
    <property type="match status" value="1"/>
</dbReference>
<dbReference type="GO" id="GO:0016757">
    <property type="term" value="F:glycosyltransferase activity"/>
    <property type="evidence" value="ECO:0007669"/>
    <property type="project" value="UniProtKB-KW"/>
</dbReference>
<evidence type="ECO:0000313" key="4">
    <source>
        <dbReference type="EMBL" id="QMO38862.1"/>
    </source>
</evidence>
<dbReference type="PANTHER" id="PTHR43179:SF12">
    <property type="entry name" value="GALACTOFURANOSYLTRANSFERASE GLFT2"/>
    <property type="match status" value="1"/>
</dbReference>
<gene>
    <name evidence="4" type="ORF">HVW43_00440</name>
</gene>
<dbReference type="Proteomes" id="UP000514754">
    <property type="component" value="Chromosome"/>
</dbReference>
<comment type="similarity">
    <text evidence="1">Belongs to the glycosyltransferase 2 family.</text>
</comment>
<dbReference type="RefSeq" id="WP_112044186.1">
    <property type="nucleotide sequence ID" value="NZ_CP096837.1"/>
</dbReference>